<dbReference type="AlphaFoldDB" id="A0A2Z5FTB0"/>
<organism evidence="1 2">
    <name type="scientific">Acidisarcina polymorpha</name>
    <dbReference type="NCBI Taxonomy" id="2211140"/>
    <lineage>
        <taxon>Bacteria</taxon>
        <taxon>Pseudomonadati</taxon>
        <taxon>Acidobacteriota</taxon>
        <taxon>Terriglobia</taxon>
        <taxon>Terriglobales</taxon>
        <taxon>Acidobacteriaceae</taxon>
        <taxon>Acidisarcina</taxon>
    </lineage>
</organism>
<reference evidence="1 2" key="1">
    <citation type="journal article" date="2018" name="Front. Microbiol.">
        <title>Hydrolytic Capabilities as a Key to Environmental Success: Chitinolytic and Cellulolytic Acidobacteria From Acidic Sub-arctic Soils and Boreal Peatlands.</title>
        <authorList>
            <person name="Belova S.E."/>
            <person name="Ravin N.V."/>
            <person name="Pankratov T.A."/>
            <person name="Rakitin A.L."/>
            <person name="Ivanova A.A."/>
            <person name="Beletsky A.V."/>
            <person name="Mardanov A.V."/>
            <person name="Sinninghe Damste J.S."/>
            <person name="Dedysh S.N."/>
        </authorList>
    </citation>
    <scope>NUCLEOTIDE SEQUENCE [LARGE SCALE GENOMIC DNA]</scope>
    <source>
        <strain evidence="1 2">SBC82</strain>
    </source>
</reference>
<protein>
    <submittedName>
        <fullName evidence="1">Uncharacterized protein</fullName>
    </submittedName>
</protein>
<gene>
    <name evidence="1" type="ORF">ACPOL_0700</name>
</gene>
<dbReference type="EMBL" id="CP030840">
    <property type="protein sequence ID" value="AXC10063.1"/>
    <property type="molecule type" value="Genomic_DNA"/>
</dbReference>
<proteinExistence type="predicted"/>
<name>A0A2Z5FTB0_9BACT</name>
<evidence type="ECO:0000313" key="1">
    <source>
        <dbReference type="EMBL" id="AXC10063.1"/>
    </source>
</evidence>
<evidence type="ECO:0000313" key="2">
    <source>
        <dbReference type="Proteomes" id="UP000253606"/>
    </source>
</evidence>
<sequence>MANDKSRSFKSSQCGPQCFLGSRWREPRELAQAYGAKSQRTQYLQRPFTTEKL</sequence>
<dbReference type="KEGG" id="abas:ACPOL_0700"/>
<keyword evidence="2" id="KW-1185">Reference proteome</keyword>
<dbReference type="Proteomes" id="UP000253606">
    <property type="component" value="Chromosome"/>
</dbReference>
<accession>A0A2Z5FTB0</accession>